<dbReference type="SUPFAM" id="SSF49785">
    <property type="entry name" value="Galactose-binding domain-like"/>
    <property type="match status" value="5"/>
</dbReference>
<comment type="function">
    <text evidence="1">Acts as a defensive agent. Recognizes blood group fucosylated oligosaccharides including A, B, H and Lewis B-type antigens. Does not recognize Lewis A antigen and has low affinity for monovalent haptens.</text>
</comment>
<dbReference type="SUPFAM" id="SSF49265">
    <property type="entry name" value="Fibronectin type III"/>
    <property type="match status" value="1"/>
</dbReference>
<keyword evidence="4" id="KW-0479">Metal-binding</keyword>
<dbReference type="GO" id="GO:0010185">
    <property type="term" value="P:regulation of cellular defense response"/>
    <property type="evidence" value="ECO:0007669"/>
    <property type="project" value="UniProtKB-ARBA"/>
</dbReference>
<dbReference type="SUPFAM" id="SSF51126">
    <property type="entry name" value="Pectin lyase-like"/>
    <property type="match status" value="2"/>
</dbReference>
<dbReference type="Gene3D" id="2.60.40.10">
    <property type="entry name" value="Immunoglobulins"/>
    <property type="match status" value="3"/>
</dbReference>
<dbReference type="InterPro" id="IPR011050">
    <property type="entry name" value="Pectin_lyase_fold/virulence"/>
</dbReference>
<organism evidence="11 12">
    <name type="scientific">Paenibacillus roseopurpureus</name>
    <dbReference type="NCBI Taxonomy" id="2918901"/>
    <lineage>
        <taxon>Bacteria</taxon>
        <taxon>Bacillati</taxon>
        <taxon>Bacillota</taxon>
        <taxon>Bacilli</taxon>
        <taxon>Bacillales</taxon>
        <taxon>Paenibacillaceae</taxon>
        <taxon>Paenibacillus</taxon>
    </lineage>
</organism>
<name>A0AA96LQS3_9BACL</name>
<proteinExistence type="inferred from homology"/>
<accession>A0AA96LQS3</accession>
<dbReference type="InterPro" id="IPR006585">
    <property type="entry name" value="FTP1"/>
</dbReference>
<gene>
    <name evidence="11" type="ORF">MJB10_05435</name>
</gene>
<feature type="domain" description="F5/8 type C" evidence="9">
    <location>
        <begin position="1676"/>
        <end position="1838"/>
    </location>
</feature>
<evidence type="ECO:0000256" key="3">
    <source>
        <dbReference type="ARBA" id="ARBA00011233"/>
    </source>
</evidence>
<dbReference type="InterPro" id="IPR000421">
    <property type="entry name" value="FA58C"/>
</dbReference>
<evidence type="ECO:0000259" key="9">
    <source>
        <dbReference type="PROSITE" id="PS50022"/>
    </source>
</evidence>
<dbReference type="KEGG" id="proo:MJB10_05435"/>
<evidence type="ECO:0000256" key="4">
    <source>
        <dbReference type="ARBA" id="ARBA00022723"/>
    </source>
</evidence>
<evidence type="ECO:0000256" key="7">
    <source>
        <dbReference type="ARBA" id="ARBA00023157"/>
    </source>
</evidence>
<evidence type="ECO:0000256" key="2">
    <source>
        <dbReference type="ARBA" id="ARBA00010147"/>
    </source>
</evidence>
<evidence type="ECO:0000256" key="8">
    <source>
        <dbReference type="SAM" id="MobiDB-lite"/>
    </source>
</evidence>
<keyword evidence="5" id="KW-0430">Lectin</keyword>
<dbReference type="InterPro" id="IPR003961">
    <property type="entry name" value="FN3_dom"/>
</dbReference>
<dbReference type="InterPro" id="IPR013783">
    <property type="entry name" value="Ig-like_fold"/>
</dbReference>
<dbReference type="Pfam" id="PF12708">
    <property type="entry name" value="Pect-lyase_RHGA_epim"/>
    <property type="match status" value="1"/>
</dbReference>
<keyword evidence="7" id="KW-1015">Disulfide bond</keyword>
<reference evidence="11" key="1">
    <citation type="submission" date="2022-02" db="EMBL/GenBank/DDBJ databases">
        <title>Paenibacillus sp. MBLB1832 Whole Genome Shotgun Sequencing.</title>
        <authorList>
            <person name="Hwang C.Y."/>
            <person name="Cho E.-S."/>
            <person name="Seo M.-J."/>
        </authorList>
    </citation>
    <scope>NUCLEOTIDE SEQUENCE</scope>
    <source>
        <strain evidence="11">MBLB1832</strain>
    </source>
</reference>
<feature type="domain" description="Fibronectin type-III" evidence="10">
    <location>
        <begin position="1067"/>
        <end position="1157"/>
    </location>
</feature>
<comment type="similarity">
    <text evidence="2">Belongs to the fucolectin family.</text>
</comment>
<dbReference type="SMART" id="SM00060">
    <property type="entry name" value="FN3"/>
    <property type="match status" value="3"/>
</dbReference>
<dbReference type="GO" id="GO:0046872">
    <property type="term" value="F:metal ion binding"/>
    <property type="evidence" value="ECO:0007669"/>
    <property type="project" value="UniProtKB-KW"/>
</dbReference>
<dbReference type="SMART" id="SM00607">
    <property type="entry name" value="FTP"/>
    <property type="match status" value="4"/>
</dbReference>
<dbReference type="PROSITE" id="PS50022">
    <property type="entry name" value="FA58C_3"/>
    <property type="match status" value="2"/>
</dbReference>
<dbReference type="PANTHER" id="PTHR45713">
    <property type="entry name" value="FTP DOMAIN-CONTAINING PROTEIN"/>
    <property type="match status" value="1"/>
</dbReference>
<dbReference type="Pfam" id="PF22633">
    <property type="entry name" value="F5_F8_type_C_2"/>
    <property type="match status" value="5"/>
</dbReference>
<dbReference type="Gene3D" id="2.60.120.200">
    <property type="match status" value="1"/>
</dbReference>
<feature type="domain" description="F5/8 type C" evidence="9">
    <location>
        <begin position="1286"/>
        <end position="1450"/>
    </location>
</feature>
<keyword evidence="12" id="KW-1185">Reference proteome</keyword>
<sequence>MEGKAMRSKLHWIVLGSILLITTVLGLMIPGTGTTALAASSAQVIPPNAGYVNVKDFGAMGDGVADDTAAIMSAIKSRNRYYGYPMNVYFPAGVYLVSDTINGVNPDGTDNAHLTLQGAGQGQTIIRLKNNAPGFNAGAVTAKPVVRFAGESGIQNQAFMNFLFDLTVDIGSQNPQAIGVDYLTSNQGSMRNVDIVSGDGQGYIGLAMTREIGPGMVKNISITGFQYGIKTAKPLYSMVLEKVTLKNQSVAGILNERQMLEIRNLTSTNKVPAIINRYNDAMVTIIDSQFFGGIKGESAIRNESGGSLLARNLNAQSSYYSQAITNEGVAVSGKIVTEYNSDYLQRLFQSRSTTLNLPIEETPELPQDPLSDWAFVDDYGANPDDNIDDTAAIQAAIDSGKTTIYFRPRHTTTYTYQIQGTLVIRGNVKRLAGMGTYIKKTNATSLPQIRIETTNYPNVFIDRLFGDFQVTHVGATHVVSLDNQWNDYHNEPGSGDLYLEDTYSSFVFNGNKAWMRQANSESKTNTQLVNQGGTVWVLGLKTEWMNTTARTTGGGKSEIMGAFMYPAQGNVAPTTPAFETIDSQASYQYGVFDDWVQQWTLLFRETRNGETRDMLADDLVEKRTGRGTKVNLYTAIPEPLADVTPPSTPKLSLKWNSLNAADLYWVGSTDDVHINGYMLYRDGYRVADTKKREIIDTHLDATLPYTYTVFGYDDMFNLSAPSNAISNKVGWGSEDIGTVTKAGYTEYADNSFHVYGAGSDIGGTADSFHYTYTPLYGDGSLVFKLVNQSKTSQEAQEGIMIRDTLAPDAKFAGLFRKPWGPMQTVTRNETGGTASVTSLPGSQVLPFWMKLTRSGNTVTVYKSTDGVHWGAPIQTFTLALDFRAYVGLAIASDFDGITEEARVSNVNVETPSQYLNLALKKPASQAGTSNDAAAKRAVDGNTNGKLASGSVTQTLADHQAWWQVDFQETGYIRSVDIYNRTDSGSDVLKNYYVFVSDTPFSSEDPNVLVNQPGVWSSLQTAQAGSPTSLKVDHQGRYLRIQLQGDGKLTLAEVVAMGYGSIIVDVEPPTAPSGLSVVTKSETTATIGWLPATDNRGVTSYLIYRDGALVGTVSGSVYSFTDTGLNPGDEVNYAIIAQDVYENVSPTSAVLKVIVPVNIAKNKTAKMSSTQSGRQAFWAVDGISDGSQSASSISQTLSENEAWWEVDLGAVRQIDRIQLFAPTDCCQTDLSNYYVFVSDTPFTVNSVTYTLNQPNVWSKLQVGALSSSPADVQVGHAGRYVRIQLTSSSASLGLAEVRVIGELPLVNAALNKAATQSSTSYNAYASKAVDGNSDGNWNAGSVSHTSTETNAWWQVDLGSVQDIHDIQIYNRTDCCGARLSSYYVFVSNAPFGSTNVASTLADPNVWNSFQSEQAGSPTKIRVGRTGRYVRIQLNQTNPLAIAEVKVMKLDDIIVLDTEAPTAPSGLNVVGKTETSATISWSPSTDNRGVTGYDIYRDNTLLGTVAGNVNVFTATGLTAGDSYSYTVKAKDASLNVSAASSALQVTQLINMAKNKPATMSSTQNGASASRAVDGNTDGNLASGSVSQSLGEKEAWWQVDLGAVRNIDRIQIFGRTDCCTTDLSQYYVFVSDTPFTVTGVTYTLSQPGVWSQFQSAAAGLPTEVQVGRTGRYVRIQLTGQSSSLSLAEVKVLGTLQQVNVALNKPATQSSTSYNAYASRAVDGNSDGNWNAGSVSHTSTEANAWWQVDLGSVQDIHNIQVFNRTDCCGARLSEYYVFVSDTPFSTTDLNATLSNANVWNSFQSGQAGSPTKILVGRTGRYIRIQLKNTNPLAIAEVKVMALQ</sequence>
<dbReference type="EMBL" id="CP130319">
    <property type="protein sequence ID" value="WNR45548.1"/>
    <property type="molecule type" value="Genomic_DNA"/>
</dbReference>
<evidence type="ECO:0000259" key="10">
    <source>
        <dbReference type="PROSITE" id="PS50853"/>
    </source>
</evidence>
<dbReference type="Pfam" id="PF00041">
    <property type="entry name" value="fn3"/>
    <property type="match status" value="1"/>
</dbReference>
<feature type="compositionally biased region" description="Polar residues" evidence="8">
    <location>
        <begin position="1555"/>
        <end position="1565"/>
    </location>
</feature>
<dbReference type="PROSITE" id="PS50853">
    <property type="entry name" value="FN3"/>
    <property type="match status" value="2"/>
</dbReference>
<dbReference type="InterPro" id="IPR036116">
    <property type="entry name" value="FN3_sf"/>
</dbReference>
<dbReference type="InterPro" id="IPR012334">
    <property type="entry name" value="Pectin_lyas_fold"/>
</dbReference>
<evidence type="ECO:0000313" key="12">
    <source>
        <dbReference type="Proteomes" id="UP001304650"/>
    </source>
</evidence>
<dbReference type="InterPro" id="IPR051941">
    <property type="entry name" value="BG_Antigen-Binding_Lectin"/>
</dbReference>
<protein>
    <submittedName>
        <fullName evidence="11">Discoidin domain-containing protein</fullName>
    </submittedName>
</protein>
<feature type="region of interest" description="Disordered" evidence="8">
    <location>
        <begin position="1554"/>
        <end position="1575"/>
    </location>
</feature>
<dbReference type="GO" id="GO:0042806">
    <property type="term" value="F:fucose binding"/>
    <property type="evidence" value="ECO:0007669"/>
    <property type="project" value="UniProtKB-ARBA"/>
</dbReference>
<dbReference type="CDD" id="cd00063">
    <property type="entry name" value="FN3"/>
    <property type="match status" value="2"/>
</dbReference>
<evidence type="ECO:0000256" key="1">
    <source>
        <dbReference type="ARBA" id="ARBA00002219"/>
    </source>
</evidence>
<dbReference type="InterPro" id="IPR008979">
    <property type="entry name" value="Galactose-bd-like_sf"/>
</dbReference>
<dbReference type="PANTHER" id="PTHR45713:SF6">
    <property type="entry name" value="F5_8 TYPE C DOMAIN-CONTAINING PROTEIN"/>
    <property type="match status" value="1"/>
</dbReference>
<dbReference type="RefSeq" id="WP_314802380.1">
    <property type="nucleotide sequence ID" value="NZ_CP130319.1"/>
</dbReference>
<evidence type="ECO:0000256" key="5">
    <source>
        <dbReference type="ARBA" id="ARBA00022734"/>
    </source>
</evidence>
<dbReference type="Gene3D" id="2.60.120.260">
    <property type="entry name" value="Galactose-binding domain-like"/>
    <property type="match status" value="5"/>
</dbReference>
<feature type="domain" description="Fibronectin type-III" evidence="10">
    <location>
        <begin position="1461"/>
        <end position="1550"/>
    </location>
</feature>
<keyword evidence="6" id="KW-0106">Calcium</keyword>
<evidence type="ECO:0000313" key="11">
    <source>
        <dbReference type="EMBL" id="WNR45548.1"/>
    </source>
</evidence>
<evidence type="ECO:0000256" key="6">
    <source>
        <dbReference type="ARBA" id="ARBA00022837"/>
    </source>
</evidence>
<dbReference type="InterPro" id="IPR024535">
    <property type="entry name" value="RHGA/B-epi-like_pectate_lyase"/>
</dbReference>
<dbReference type="Proteomes" id="UP001304650">
    <property type="component" value="Chromosome"/>
</dbReference>
<dbReference type="Gene3D" id="2.160.20.10">
    <property type="entry name" value="Single-stranded right-handed beta-helix, Pectin lyase-like"/>
    <property type="match status" value="2"/>
</dbReference>
<comment type="subunit">
    <text evidence="3">Homotrimer.</text>
</comment>